<accession>A0A842YLJ3</accession>
<protein>
    <submittedName>
        <fullName evidence="1">Uncharacterized protein</fullName>
    </submittedName>
</protein>
<dbReference type="Proteomes" id="UP000646659">
    <property type="component" value="Unassembled WGS sequence"/>
</dbReference>
<dbReference type="AlphaFoldDB" id="A0A842YLJ3"/>
<dbReference type="EMBL" id="QKOF01000005">
    <property type="protein sequence ID" value="MBE2899837.1"/>
    <property type="molecule type" value="Genomic_DNA"/>
</dbReference>
<sequence length="70" mass="7751">MGLQNRGPEVVIGNSMTFKKICMGLHRAHPWSQMKNVVRVDAEEVSEFPARRGSLTGKLKFAVSTSLHAL</sequence>
<proteinExistence type="predicted"/>
<gene>
    <name evidence="1" type="ORF">DNK57_03230</name>
</gene>
<comment type="caution">
    <text evidence="1">The sequence shown here is derived from an EMBL/GenBank/DDBJ whole genome shotgun (WGS) entry which is preliminary data.</text>
</comment>
<dbReference type="RefSeq" id="WP_192961610.1">
    <property type="nucleotide sequence ID" value="NZ_QKOF01000005.1"/>
</dbReference>
<evidence type="ECO:0000313" key="2">
    <source>
        <dbReference type="Proteomes" id="UP000646659"/>
    </source>
</evidence>
<reference evidence="1" key="1">
    <citation type="submission" date="2018-06" db="EMBL/GenBank/DDBJ databases">
        <title>Draft genome sequence of Methanothermobacter thermautotrophicus Strain WHS, a thermophilic, hydrogenotrophic methanogen isolated from Washburn Hot Springs in Yellowstone National Park, USA.</title>
        <authorList>
            <person name="Mckay L.J."/>
            <person name="Klingelsmith K."/>
            <person name="Inskeep W.P."/>
            <person name="Fields M.W."/>
        </authorList>
    </citation>
    <scope>NUCLEOTIDE SEQUENCE</scope>
    <source>
        <strain evidence="1">WHS</strain>
    </source>
</reference>
<name>A0A842YLJ3_METTF</name>
<organism evidence="1 2">
    <name type="scientific">Methanothermobacter thermautotrophicus</name>
    <name type="common">Methanobacterium thermoformicicum</name>
    <dbReference type="NCBI Taxonomy" id="145262"/>
    <lineage>
        <taxon>Archaea</taxon>
        <taxon>Methanobacteriati</taxon>
        <taxon>Methanobacteriota</taxon>
        <taxon>Methanomada group</taxon>
        <taxon>Methanobacteria</taxon>
        <taxon>Methanobacteriales</taxon>
        <taxon>Methanobacteriaceae</taxon>
        <taxon>Methanothermobacter</taxon>
    </lineage>
</organism>
<evidence type="ECO:0000313" key="1">
    <source>
        <dbReference type="EMBL" id="MBE2899837.1"/>
    </source>
</evidence>